<dbReference type="OrthoDB" id="1898021at2759"/>
<accession>A0A1J7IEQ9</accession>
<dbReference type="OMA" id="RDAYMRM"/>
<gene>
    <name evidence="1" type="ORF">TanjilG_16494</name>
</gene>
<keyword evidence="2" id="KW-1185">Reference proteome</keyword>
<organism evidence="1 2">
    <name type="scientific">Lupinus angustifolius</name>
    <name type="common">Narrow-leaved blue lupine</name>
    <dbReference type="NCBI Taxonomy" id="3871"/>
    <lineage>
        <taxon>Eukaryota</taxon>
        <taxon>Viridiplantae</taxon>
        <taxon>Streptophyta</taxon>
        <taxon>Embryophyta</taxon>
        <taxon>Tracheophyta</taxon>
        <taxon>Spermatophyta</taxon>
        <taxon>Magnoliopsida</taxon>
        <taxon>eudicotyledons</taxon>
        <taxon>Gunneridae</taxon>
        <taxon>Pentapetalae</taxon>
        <taxon>rosids</taxon>
        <taxon>fabids</taxon>
        <taxon>Fabales</taxon>
        <taxon>Fabaceae</taxon>
        <taxon>Papilionoideae</taxon>
        <taxon>50 kb inversion clade</taxon>
        <taxon>genistoids sensu lato</taxon>
        <taxon>core genistoids</taxon>
        <taxon>Genisteae</taxon>
        <taxon>Lupinus</taxon>
    </lineage>
</organism>
<dbReference type="KEGG" id="lang:109344844"/>
<evidence type="ECO:0000313" key="2">
    <source>
        <dbReference type="Proteomes" id="UP000188354"/>
    </source>
</evidence>
<proteinExistence type="predicted"/>
<evidence type="ECO:0000313" key="1">
    <source>
        <dbReference type="EMBL" id="OIW13385.1"/>
    </source>
</evidence>
<dbReference type="EMBL" id="CM007364">
    <property type="protein sequence ID" value="OIW13385.1"/>
    <property type="molecule type" value="Genomic_DNA"/>
</dbReference>
<dbReference type="PANTHER" id="PTHR33702:SF5">
    <property type="entry name" value="OS01G0308600 PROTEIN"/>
    <property type="match status" value="1"/>
</dbReference>
<name>A0A1J7IEQ9_LUPAN</name>
<reference evidence="1 2" key="1">
    <citation type="journal article" date="2017" name="Plant Biotechnol. J.">
        <title>A comprehensive draft genome sequence for lupin (Lupinus angustifolius), an emerging health food: insights into plant-microbe interactions and legume evolution.</title>
        <authorList>
            <person name="Hane J.K."/>
            <person name="Ming Y."/>
            <person name="Kamphuis L.G."/>
            <person name="Nelson M.N."/>
            <person name="Garg G."/>
            <person name="Atkins C.A."/>
            <person name="Bayer P.E."/>
            <person name="Bravo A."/>
            <person name="Bringans S."/>
            <person name="Cannon S."/>
            <person name="Edwards D."/>
            <person name="Foley R."/>
            <person name="Gao L.L."/>
            <person name="Harrison M.J."/>
            <person name="Huang W."/>
            <person name="Hurgobin B."/>
            <person name="Li S."/>
            <person name="Liu C.W."/>
            <person name="McGrath A."/>
            <person name="Morahan G."/>
            <person name="Murray J."/>
            <person name="Weller J."/>
            <person name="Jian J."/>
            <person name="Singh K.B."/>
        </authorList>
    </citation>
    <scope>NUCLEOTIDE SEQUENCE [LARGE SCALE GENOMIC DNA]</scope>
    <source>
        <strain evidence="2">cv. Tanjil</strain>
        <tissue evidence="1">Whole plant</tissue>
    </source>
</reference>
<protein>
    <submittedName>
        <fullName evidence="1">Uncharacterized protein</fullName>
    </submittedName>
</protein>
<dbReference type="Proteomes" id="UP000188354">
    <property type="component" value="Chromosome LG04"/>
</dbReference>
<dbReference type="STRING" id="3871.A0A1J7IEQ9"/>
<dbReference type="PANTHER" id="PTHR33702">
    <property type="entry name" value="BNAA09G40010D PROTEIN"/>
    <property type="match status" value="1"/>
</dbReference>
<dbReference type="AlphaFoldDB" id="A0A1J7IEQ9"/>
<sequence length="137" mass="15779">MHKALNKFWKRNSTGYGRLYGSRRRRRMDTVELGGGTCTTTNTRRRRWRIKISRKIKIPKIPSPKKMVLWLRDGYVNMMMSLANSKVVSMSSPATSHGGFGRGLPPKEYDDKMLVQMYKSLMAAQGVVVPRQEDCPR</sequence>
<dbReference type="Gramene" id="OIW13385">
    <property type="protein sequence ID" value="OIW13385"/>
    <property type="gene ID" value="TanjilG_16494"/>
</dbReference>